<protein>
    <recommendedName>
        <fullName evidence="3">Capsule polysaccharide biosynthesis protein</fullName>
    </recommendedName>
</protein>
<dbReference type="AlphaFoldDB" id="A0A8J3Y552"/>
<name>A0A8J3Y552_9ACTN</name>
<evidence type="ECO:0000313" key="1">
    <source>
        <dbReference type="EMBL" id="GIJ01986.1"/>
    </source>
</evidence>
<accession>A0A8J3Y552</accession>
<dbReference type="EMBL" id="BOOY01000007">
    <property type="protein sequence ID" value="GIJ01986.1"/>
    <property type="molecule type" value="Genomic_DNA"/>
</dbReference>
<organism evidence="1 2">
    <name type="scientific">Spirilliplanes yamanashiensis</name>
    <dbReference type="NCBI Taxonomy" id="42233"/>
    <lineage>
        <taxon>Bacteria</taxon>
        <taxon>Bacillati</taxon>
        <taxon>Actinomycetota</taxon>
        <taxon>Actinomycetes</taxon>
        <taxon>Micromonosporales</taxon>
        <taxon>Micromonosporaceae</taxon>
        <taxon>Spirilliplanes</taxon>
    </lineage>
</organism>
<evidence type="ECO:0008006" key="3">
    <source>
        <dbReference type="Google" id="ProtNLM"/>
    </source>
</evidence>
<reference evidence="1" key="1">
    <citation type="submission" date="2021-01" db="EMBL/GenBank/DDBJ databases">
        <title>Whole genome shotgun sequence of Spirilliplanes yamanashiensis NBRC 15828.</title>
        <authorList>
            <person name="Komaki H."/>
            <person name="Tamura T."/>
        </authorList>
    </citation>
    <scope>NUCLEOTIDE SEQUENCE</scope>
    <source>
        <strain evidence="1">NBRC 15828</strain>
    </source>
</reference>
<dbReference type="SUPFAM" id="SSF53756">
    <property type="entry name" value="UDP-Glycosyltransferase/glycogen phosphorylase"/>
    <property type="match status" value="1"/>
</dbReference>
<sequence>MWLKADKSELNLFLDAAEVYWEKNLPRPADDAYVVVEAFHQDIRVTLRNLVFANALRRLRPARLVVVTGVQADWKRTLWSGFDTALMTRFCRAFGAEDVIDVYDLVARGARPVVAGRELPPGAPIDAQTLRAYADATYCRLAKVPRMPADPPGYAERAALGAGLAEVYAALLGGAVTALVTSHVDYDQWGLAVEAARRARVPVIHTQQTGCLKAYGLYPETDSGTGTFRQELTRHIGAAFEAGVWSRRDELRDAAELVAWRSKVNLGRPSWWRGGVTASVDLADPAERARLRSHTAARLGLDPAKPIVAVFNHAVSDALGTNVELFDDLADWFSRTADYAAERTDAQWLFLDHPSQALYDGTKFFASVAARHARSRHLVFRPSASLSKNALWSLADLGVTVRGSVSNELPAYGIPVIQAGWSEWSACGLSTVASDAEDYWRLLDAGIATARDGGEPVTEEQVRRARLWLWLYRSGTDVVTPLVPQWEVWPANHLLRAMRATFRHIESDADPLYAAVERMWTRREPMLTRVDLAKDLAMDPVP</sequence>
<comment type="caution">
    <text evidence="1">The sequence shown here is derived from an EMBL/GenBank/DDBJ whole genome shotgun (WGS) entry which is preliminary data.</text>
</comment>
<dbReference type="Proteomes" id="UP000652013">
    <property type="component" value="Unassembled WGS sequence"/>
</dbReference>
<keyword evidence="2" id="KW-1185">Reference proteome</keyword>
<gene>
    <name evidence="1" type="ORF">Sya03_13380</name>
</gene>
<proteinExistence type="predicted"/>
<dbReference type="RefSeq" id="WP_203937311.1">
    <property type="nucleotide sequence ID" value="NZ_BAAAGJ010000005.1"/>
</dbReference>
<evidence type="ECO:0000313" key="2">
    <source>
        <dbReference type="Proteomes" id="UP000652013"/>
    </source>
</evidence>